<feature type="transmembrane region" description="Helical" evidence="1">
    <location>
        <begin position="32"/>
        <end position="55"/>
    </location>
</feature>
<evidence type="ECO:0000313" key="3">
    <source>
        <dbReference type="Proteomes" id="UP001214638"/>
    </source>
</evidence>
<proteinExistence type="predicted"/>
<name>A0AAD9UPR7_9APIC</name>
<dbReference type="Proteomes" id="UP001214638">
    <property type="component" value="Unassembled WGS sequence"/>
</dbReference>
<comment type="caution">
    <text evidence="2">The sequence shown here is derived from an EMBL/GenBank/DDBJ whole genome shotgun (WGS) entry which is preliminary data.</text>
</comment>
<feature type="transmembrane region" description="Helical" evidence="1">
    <location>
        <begin position="67"/>
        <end position="88"/>
    </location>
</feature>
<dbReference type="RefSeq" id="XP_067803999.1">
    <property type="nucleotide sequence ID" value="XM_067945208.1"/>
</dbReference>
<sequence length="233" mass="26142">MVDIQKGRDILGGDKLMELPDWFEMEMPISKLPMFSAVLSTVVGALVGISASLVVNCALVEISTSPFFTMYFGVTFFIIGLVILWRLKVSLVDRNSRERLFLRVFGLMIIASGIICLCLQRNWFIHFPRLIKIFIYTLVGISISFALTFTIVDLVNYVISMFETSVARPLVESRSQVNLILAIALAMGGFFGFAFGIMDIDDEVEYHIKLALIKEESYTWPIGMVLGSLVCLN</sequence>
<organism evidence="2 3">
    <name type="scientific">Babesia duncani</name>
    <dbReference type="NCBI Taxonomy" id="323732"/>
    <lineage>
        <taxon>Eukaryota</taxon>
        <taxon>Sar</taxon>
        <taxon>Alveolata</taxon>
        <taxon>Apicomplexa</taxon>
        <taxon>Aconoidasida</taxon>
        <taxon>Piroplasmida</taxon>
        <taxon>Babesiidae</taxon>
        <taxon>Babesia</taxon>
    </lineage>
</organism>
<evidence type="ECO:0000256" key="1">
    <source>
        <dbReference type="SAM" id="Phobius"/>
    </source>
</evidence>
<feature type="transmembrane region" description="Helical" evidence="1">
    <location>
        <begin position="100"/>
        <end position="121"/>
    </location>
</feature>
<dbReference type="EMBL" id="JALLKP010000001">
    <property type="protein sequence ID" value="KAK2197157.1"/>
    <property type="molecule type" value="Genomic_DNA"/>
</dbReference>
<dbReference type="GeneID" id="94334454"/>
<accession>A0AAD9UPR7</accession>
<protein>
    <submittedName>
        <fullName evidence="2">Uncharacterized protein</fullName>
    </submittedName>
</protein>
<evidence type="ECO:0000313" key="2">
    <source>
        <dbReference type="EMBL" id="KAK2197157.1"/>
    </source>
</evidence>
<keyword evidence="1" id="KW-0812">Transmembrane</keyword>
<dbReference type="KEGG" id="bdw:94334454"/>
<reference evidence="2" key="1">
    <citation type="journal article" date="2023" name="Nat. Microbiol.">
        <title>Babesia duncani multi-omics identifies virulence factors and drug targets.</title>
        <authorList>
            <person name="Singh P."/>
            <person name="Lonardi S."/>
            <person name="Liang Q."/>
            <person name="Vydyam P."/>
            <person name="Khabirova E."/>
            <person name="Fang T."/>
            <person name="Gihaz S."/>
            <person name="Thekkiniath J."/>
            <person name="Munshi M."/>
            <person name="Abel S."/>
            <person name="Ciampossin L."/>
            <person name="Batugedara G."/>
            <person name="Gupta M."/>
            <person name="Lu X.M."/>
            <person name="Lenz T."/>
            <person name="Chakravarty S."/>
            <person name="Cornillot E."/>
            <person name="Hu Y."/>
            <person name="Ma W."/>
            <person name="Gonzalez L.M."/>
            <person name="Sanchez S."/>
            <person name="Estrada K."/>
            <person name="Sanchez-Flores A."/>
            <person name="Montero E."/>
            <person name="Harb O.S."/>
            <person name="Le Roch K.G."/>
            <person name="Mamoun C.B."/>
        </authorList>
    </citation>
    <scope>NUCLEOTIDE SEQUENCE</scope>
    <source>
        <strain evidence="2">WA1</strain>
    </source>
</reference>
<keyword evidence="1" id="KW-1133">Transmembrane helix</keyword>
<dbReference type="AlphaFoldDB" id="A0AAD9UPR7"/>
<feature type="transmembrane region" description="Helical" evidence="1">
    <location>
        <begin position="133"/>
        <end position="159"/>
    </location>
</feature>
<keyword evidence="3" id="KW-1185">Reference proteome</keyword>
<gene>
    <name evidence="2" type="ORF">BdWA1_000156</name>
</gene>
<keyword evidence="1" id="KW-0472">Membrane</keyword>
<feature type="transmembrane region" description="Helical" evidence="1">
    <location>
        <begin position="179"/>
        <end position="200"/>
    </location>
</feature>